<evidence type="ECO:0000313" key="4">
    <source>
        <dbReference type="Proteomes" id="UP000824074"/>
    </source>
</evidence>
<accession>A0A9D1LGE2</accession>
<dbReference type="AlphaFoldDB" id="A0A9D1LGE2"/>
<evidence type="ECO:0000313" key="3">
    <source>
        <dbReference type="EMBL" id="HIU39688.1"/>
    </source>
</evidence>
<gene>
    <name evidence="2 3" type="primary">sspI</name>
    <name evidence="3" type="ORF">IAB68_00090</name>
</gene>
<name>A0A9D1LGE2_9FIRM</name>
<dbReference type="Proteomes" id="UP000824074">
    <property type="component" value="Unassembled WGS sequence"/>
</dbReference>
<evidence type="ECO:0000256" key="1">
    <source>
        <dbReference type="ARBA" id="ARBA00022969"/>
    </source>
</evidence>
<comment type="subcellular location">
    <subcellularLocation>
        <location evidence="2">Spore core</location>
    </subcellularLocation>
</comment>
<dbReference type="InterPro" id="IPR017525">
    <property type="entry name" value="SspI"/>
</dbReference>
<comment type="similarity">
    <text evidence="2">Belongs to the SspI family.</text>
</comment>
<dbReference type="HAMAP" id="MF_00669">
    <property type="entry name" value="SspI"/>
    <property type="match status" value="1"/>
</dbReference>
<dbReference type="GO" id="GO:0030435">
    <property type="term" value="P:sporulation resulting in formation of a cellular spore"/>
    <property type="evidence" value="ECO:0007669"/>
    <property type="project" value="UniProtKB-KW"/>
</dbReference>
<protein>
    <recommendedName>
        <fullName evidence="2">Small, acid-soluble spore protein I</fullName>
        <shortName evidence="2">SASP I</shortName>
    </recommendedName>
</protein>
<organism evidence="3 4">
    <name type="scientific">Candidatus Aphodocola excrementigallinarum</name>
    <dbReference type="NCBI Taxonomy" id="2840670"/>
    <lineage>
        <taxon>Bacteria</taxon>
        <taxon>Bacillati</taxon>
        <taxon>Bacillota</taxon>
        <taxon>Bacilli</taxon>
        <taxon>Candidatus Aphodocola</taxon>
    </lineage>
</organism>
<evidence type="ECO:0000256" key="2">
    <source>
        <dbReference type="HAMAP-Rule" id="MF_00669"/>
    </source>
</evidence>
<dbReference type="EMBL" id="DVMT01000002">
    <property type="protein sequence ID" value="HIU39688.1"/>
    <property type="molecule type" value="Genomic_DNA"/>
</dbReference>
<dbReference type="GO" id="GO:0030436">
    <property type="term" value="P:asexual sporulation"/>
    <property type="evidence" value="ECO:0007669"/>
    <property type="project" value="UniProtKB-UniRule"/>
</dbReference>
<dbReference type="NCBIfam" id="TIGR03092">
    <property type="entry name" value="SASP_sspI"/>
    <property type="match status" value="1"/>
</dbReference>
<reference evidence="3" key="1">
    <citation type="submission" date="2020-10" db="EMBL/GenBank/DDBJ databases">
        <authorList>
            <person name="Gilroy R."/>
        </authorList>
    </citation>
    <scope>NUCLEOTIDE SEQUENCE</scope>
    <source>
        <strain evidence="3">CHK193-30670</strain>
    </source>
</reference>
<dbReference type="Pfam" id="PF14098">
    <property type="entry name" value="SSPI"/>
    <property type="match status" value="1"/>
</dbReference>
<reference evidence="3" key="2">
    <citation type="journal article" date="2021" name="PeerJ">
        <title>Extensive microbial diversity within the chicken gut microbiome revealed by metagenomics and culture.</title>
        <authorList>
            <person name="Gilroy R."/>
            <person name="Ravi A."/>
            <person name="Getino M."/>
            <person name="Pursley I."/>
            <person name="Horton D.L."/>
            <person name="Alikhan N.F."/>
            <person name="Baker D."/>
            <person name="Gharbi K."/>
            <person name="Hall N."/>
            <person name="Watson M."/>
            <person name="Adriaenssens E.M."/>
            <person name="Foster-Nyarko E."/>
            <person name="Jarju S."/>
            <person name="Secka A."/>
            <person name="Antonio M."/>
            <person name="Oren A."/>
            <person name="Chaudhuri R.R."/>
            <person name="La Ragione R."/>
            <person name="Hildebrand F."/>
            <person name="Pallen M.J."/>
        </authorList>
    </citation>
    <scope>NUCLEOTIDE SEQUENCE</scope>
    <source>
        <strain evidence="3">CHK193-30670</strain>
    </source>
</reference>
<sequence>MENISIRKYITDSFKGDNESEIKQAIDDTIKEGLEEALPGLGVFMEIIWNNASDELKKELLEILKAHLN</sequence>
<comment type="induction">
    <text evidence="2">Expressed only in the forespore compartment of sporulating cells.</text>
</comment>
<keyword evidence="1 2" id="KW-0749">Sporulation</keyword>
<proteinExistence type="evidence at transcript level"/>
<comment type="caution">
    <text evidence="3">The sequence shown here is derived from an EMBL/GenBank/DDBJ whole genome shotgun (WGS) entry which is preliminary data.</text>
</comment>